<dbReference type="Gene3D" id="3.30.40.10">
    <property type="entry name" value="Zinc/RING finger domain, C3HC4 (zinc finger)"/>
    <property type="match status" value="1"/>
</dbReference>
<keyword evidence="2 4" id="KW-0863">Zinc-finger</keyword>
<dbReference type="PROSITE" id="PS50089">
    <property type="entry name" value="ZF_RING_2"/>
    <property type="match status" value="1"/>
</dbReference>
<dbReference type="InterPro" id="IPR001841">
    <property type="entry name" value="Znf_RING"/>
</dbReference>
<dbReference type="InterPro" id="IPR051834">
    <property type="entry name" value="RING_finger_E3_ligase"/>
</dbReference>
<dbReference type="SUPFAM" id="SSF57850">
    <property type="entry name" value="RING/U-box"/>
    <property type="match status" value="1"/>
</dbReference>
<evidence type="ECO:0000256" key="3">
    <source>
        <dbReference type="ARBA" id="ARBA00022833"/>
    </source>
</evidence>
<evidence type="ECO:0000313" key="8">
    <source>
        <dbReference type="Proteomes" id="UP001632038"/>
    </source>
</evidence>
<evidence type="ECO:0000256" key="1">
    <source>
        <dbReference type="ARBA" id="ARBA00022723"/>
    </source>
</evidence>
<evidence type="ECO:0000256" key="5">
    <source>
        <dbReference type="SAM" id="MobiDB-lite"/>
    </source>
</evidence>
<dbReference type="Pfam" id="PF13639">
    <property type="entry name" value="zf-RING_2"/>
    <property type="match status" value="1"/>
</dbReference>
<reference evidence="8" key="1">
    <citation type="journal article" date="2024" name="IScience">
        <title>Strigolactones Initiate the Formation of Haustorium-like Structures in Castilleja.</title>
        <authorList>
            <person name="Buerger M."/>
            <person name="Peterson D."/>
            <person name="Chory J."/>
        </authorList>
    </citation>
    <scope>NUCLEOTIDE SEQUENCE [LARGE SCALE GENOMIC DNA]</scope>
</reference>
<feature type="compositionally biased region" description="Polar residues" evidence="5">
    <location>
        <begin position="96"/>
        <end position="105"/>
    </location>
</feature>
<comment type="caution">
    <text evidence="7">The sequence shown here is derived from an EMBL/GenBank/DDBJ whole genome shotgun (WGS) entry which is preliminary data.</text>
</comment>
<dbReference type="EMBL" id="JAVIJP010000107">
    <property type="protein sequence ID" value="KAL3614306.1"/>
    <property type="molecule type" value="Genomic_DNA"/>
</dbReference>
<evidence type="ECO:0000259" key="6">
    <source>
        <dbReference type="PROSITE" id="PS50089"/>
    </source>
</evidence>
<keyword evidence="1" id="KW-0479">Metal-binding</keyword>
<evidence type="ECO:0000256" key="4">
    <source>
        <dbReference type="PROSITE-ProRule" id="PRU00175"/>
    </source>
</evidence>
<dbReference type="PANTHER" id="PTHR45931">
    <property type="entry name" value="SI:CH211-59O9.10"/>
    <property type="match status" value="1"/>
</dbReference>
<dbReference type="GO" id="GO:0008270">
    <property type="term" value="F:zinc ion binding"/>
    <property type="evidence" value="ECO:0007669"/>
    <property type="project" value="UniProtKB-KW"/>
</dbReference>
<keyword evidence="3" id="KW-0862">Zinc</keyword>
<feature type="region of interest" description="Disordered" evidence="5">
    <location>
        <begin position="15"/>
        <end position="109"/>
    </location>
</feature>
<sequence>MTSASELFYNRRSRFGRTSDPLGTGSDFGSHPHLDRANRRHRSHNSPGGTHARRNRLDPDGCDPFRRSRPLPPQLHRTSSHAHQEWESTRVEDNVHQFSSGNVSSRDMVRVSESGNERLPGAVVLARERLLQRLRGVTLFSTRRSNRGLTLSSGSHSNNIAITDDFRLVDAGDWETEISREWLSSIVPLTNFVDQQTSKRSPGLTKEALSRLCLETFSVVPDKQGSSRTITECSICLESFSEGDELIRLPCGHRNHFCCLEPWVRSCGDCPYCRRGIDVNLRGVDENQDC</sequence>
<proteinExistence type="predicted"/>
<dbReference type="AlphaFoldDB" id="A0ABD3BB29"/>
<feature type="compositionally biased region" description="Basic and acidic residues" evidence="5">
    <location>
        <begin position="55"/>
        <end position="66"/>
    </location>
</feature>
<organism evidence="7 8">
    <name type="scientific">Castilleja foliolosa</name>
    <dbReference type="NCBI Taxonomy" id="1961234"/>
    <lineage>
        <taxon>Eukaryota</taxon>
        <taxon>Viridiplantae</taxon>
        <taxon>Streptophyta</taxon>
        <taxon>Embryophyta</taxon>
        <taxon>Tracheophyta</taxon>
        <taxon>Spermatophyta</taxon>
        <taxon>Magnoliopsida</taxon>
        <taxon>eudicotyledons</taxon>
        <taxon>Gunneridae</taxon>
        <taxon>Pentapetalae</taxon>
        <taxon>asterids</taxon>
        <taxon>lamiids</taxon>
        <taxon>Lamiales</taxon>
        <taxon>Orobanchaceae</taxon>
        <taxon>Pedicularideae</taxon>
        <taxon>Castillejinae</taxon>
        <taxon>Castilleja</taxon>
    </lineage>
</organism>
<keyword evidence="8" id="KW-1185">Reference proteome</keyword>
<dbReference type="Proteomes" id="UP001632038">
    <property type="component" value="Unassembled WGS sequence"/>
</dbReference>
<accession>A0ABD3BB29</accession>
<dbReference type="SMART" id="SM00184">
    <property type="entry name" value="RING"/>
    <property type="match status" value="1"/>
</dbReference>
<dbReference type="InterPro" id="IPR013083">
    <property type="entry name" value="Znf_RING/FYVE/PHD"/>
</dbReference>
<feature type="compositionally biased region" description="Basic and acidic residues" evidence="5">
    <location>
        <begin position="82"/>
        <end position="95"/>
    </location>
</feature>
<name>A0ABD3BB29_9LAMI</name>
<gene>
    <name evidence="7" type="ORF">CASFOL_042380</name>
</gene>
<feature type="domain" description="RING-type" evidence="6">
    <location>
        <begin position="233"/>
        <end position="274"/>
    </location>
</feature>
<evidence type="ECO:0000313" key="7">
    <source>
        <dbReference type="EMBL" id="KAL3614306.1"/>
    </source>
</evidence>
<evidence type="ECO:0000256" key="2">
    <source>
        <dbReference type="ARBA" id="ARBA00022771"/>
    </source>
</evidence>
<protein>
    <recommendedName>
        <fullName evidence="6">RING-type domain-containing protein</fullName>
    </recommendedName>
</protein>
<dbReference type="PANTHER" id="PTHR45931:SF3">
    <property type="entry name" value="RING ZINC FINGER-CONTAINING PROTEIN"/>
    <property type="match status" value="1"/>
</dbReference>